<dbReference type="InterPro" id="IPR008565">
    <property type="entry name" value="TtsA-like_GH18_dom"/>
</dbReference>
<organism evidence="4 5">
    <name type="scientific">Maritalea porphyrae</name>
    <dbReference type="NCBI Taxonomy" id="880732"/>
    <lineage>
        <taxon>Bacteria</taxon>
        <taxon>Pseudomonadati</taxon>
        <taxon>Pseudomonadota</taxon>
        <taxon>Alphaproteobacteria</taxon>
        <taxon>Hyphomicrobiales</taxon>
        <taxon>Devosiaceae</taxon>
        <taxon>Maritalea</taxon>
    </lineage>
</organism>
<feature type="transmembrane region" description="Helical" evidence="1">
    <location>
        <begin position="202"/>
        <end position="220"/>
    </location>
</feature>
<dbReference type="EMBL" id="BSNI01000002">
    <property type="protein sequence ID" value="GLQ17956.1"/>
    <property type="molecule type" value="Genomic_DNA"/>
</dbReference>
<evidence type="ECO:0000259" key="3">
    <source>
        <dbReference type="Pfam" id="PF09374"/>
    </source>
</evidence>
<gene>
    <name evidence="4" type="ORF">GCM10007879_22050</name>
</gene>
<keyword evidence="1" id="KW-0472">Membrane</keyword>
<dbReference type="InterPro" id="IPR023346">
    <property type="entry name" value="Lysozyme-like_dom_sf"/>
</dbReference>
<name>A0ABQ5US76_9HYPH</name>
<feature type="domain" description="TtsA-like Glycoside hydrolase family 108" evidence="2">
    <location>
        <begin position="15"/>
        <end position="102"/>
    </location>
</feature>
<dbReference type="Pfam" id="PF09374">
    <property type="entry name" value="PG_binding_3"/>
    <property type="match status" value="1"/>
</dbReference>
<evidence type="ECO:0000259" key="2">
    <source>
        <dbReference type="Pfam" id="PF05838"/>
    </source>
</evidence>
<keyword evidence="1" id="KW-1133">Transmembrane helix</keyword>
<dbReference type="Pfam" id="PF05838">
    <property type="entry name" value="Glyco_hydro_108"/>
    <property type="match status" value="1"/>
</dbReference>
<evidence type="ECO:0008006" key="6">
    <source>
        <dbReference type="Google" id="ProtNLM"/>
    </source>
</evidence>
<dbReference type="Gene3D" id="1.20.141.10">
    <property type="entry name" value="Chitosanase, subunit A, domain 1"/>
    <property type="match status" value="1"/>
</dbReference>
<feature type="domain" description="Peptidoglycan binding" evidence="3">
    <location>
        <begin position="105"/>
        <end position="171"/>
    </location>
</feature>
<sequence length="254" mass="28576">MHSSYHNPRFQRALDHVLRFEGGYVDHPRDPGGATKFGITRKTLASWRRVNPWWKLPKSAVKRLGRLETSKIYYARYWEPCGGNALPDAIGFAVFDFAVNSGPSRAVKCLQRLLKIKPDGKVGPVTKAAVRTFCAEQSEKKLVELYIRQRLGFLKKLSTYAVFGRGWRNRLQRVLAAALQMVGKQSHKQKDKKMNILSGYKTYLVAVFMLLAGALEMLGINLPSINSGNATHLVMEALAIIFLRKGIKTEISNA</sequence>
<comment type="caution">
    <text evidence="4">The sequence shown here is derived from an EMBL/GenBank/DDBJ whole genome shotgun (WGS) entry which is preliminary data.</text>
</comment>
<evidence type="ECO:0000313" key="4">
    <source>
        <dbReference type="EMBL" id="GLQ17956.1"/>
    </source>
</evidence>
<keyword evidence="5" id="KW-1185">Reference proteome</keyword>
<dbReference type="CDD" id="cd13926">
    <property type="entry name" value="N-acetylmuramidase_GH108"/>
    <property type="match status" value="1"/>
</dbReference>
<evidence type="ECO:0000313" key="5">
    <source>
        <dbReference type="Proteomes" id="UP001161405"/>
    </source>
</evidence>
<dbReference type="Proteomes" id="UP001161405">
    <property type="component" value="Unassembled WGS sequence"/>
</dbReference>
<reference evidence="4" key="1">
    <citation type="journal article" date="2014" name="Int. J. Syst. Evol. Microbiol.">
        <title>Complete genome of a new Firmicutes species belonging to the dominant human colonic microbiota ('Ruminococcus bicirculans') reveals two chromosomes and a selective capacity to utilize plant glucans.</title>
        <authorList>
            <consortium name="NISC Comparative Sequencing Program"/>
            <person name="Wegmann U."/>
            <person name="Louis P."/>
            <person name="Goesmann A."/>
            <person name="Henrissat B."/>
            <person name="Duncan S.H."/>
            <person name="Flint H.J."/>
        </authorList>
    </citation>
    <scope>NUCLEOTIDE SEQUENCE</scope>
    <source>
        <strain evidence="4">NBRC 107169</strain>
    </source>
</reference>
<dbReference type="RefSeq" id="WP_284364472.1">
    <property type="nucleotide sequence ID" value="NZ_BSNI01000002.1"/>
</dbReference>
<evidence type="ECO:0000256" key="1">
    <source>
        <dbReference type="SAM" id="Phobius"/>
    </source>
</evidence>
<proteinExistence type="predicted"/>
<keyword evidence="1" id="KW-0812">Transmembrane</keyword>
<accession>A0ABQ5US76</accession>
<protein>
    <recommendedName>
        <fullName evidence="6">Secretion activator protein</fullName>
    </recommendedName>
</protein>
<dbReference type="SUPFAM" id="SSF53955">
    <property type="entry name" value="Lysozyme-like"/>
    <property type="match status" value="1"/>
</dbReference>
<dbReference type="InterPro" id="IPR018537">
    <property type="entry name" value="Peptidoglycan-bd_3"/>
</dbReference>
<reference evidence="4" key="2">
    <citation type="submission" date="2023-01" db="EMBL/GenBank/DDBJ databases">
        <title>Draft genome sequence of Maritalea porphyrae strain NBRC 107169.</title>
        <authorList>
            <person name="Sun Q."/>
            <person name="Mori K."/>
        </authorList>
    </citation>
    <scope>NUCLEOTIDE SEQUENCE</scope>
    <source>
        <strain evidence="4">NBRC 107169</strain>
    </source>
</reference>